<feature type="region of interest" description="Disordered" evidence="1">
    <location>
        <begin position="1"/>
        <end position="58"/>
    </location>
</feature>
<gene>
    <name evidence="2" type="ORF">ALC62_11875</name>
</gene>
<reference evidence="2 3" key="1">
    <citation type="submission" date="2016-03" db="EMBL/GenBank/DDBJ databases">
        <title>Cyphomyrmex costatus WGS genome.</title>
        <authorList>
            <person name="Nygaard S."/>
            <person name="Hu H."/>
            <person name="Boomsma J."/>
            <person name="Zhang G."/>
        </authorList>
    </citation>
    <scope>NUCLEOTIDE SEQUENCE [LARGE SCALE GENOMIC DNA]</scope>
    <source>
        <strain evidence="2">MS0001</strain>
        <tissue evidence="2">Whole body</tissue>
    </source>
</reference>
<feature type="compositionally biased region" description="Basic residues" evidence="1">
    <location>
        <begin position="1"/>
        <end position="10"/>
    </location>
</feature>
<name>A0A195CBK4_9HYME</name>
<dbReference type="Proteomes" id="UP000078542">
    <property type="component" value="Unassembled WGS sequence"/>
</dbReference>
<protein>
    <submittedName>
        <fullName evidence="2">Uncharacterized protein</fullName>
    </submittedName>
</protein>
<sequence>MPRRRRRRRRCGDGDGEDEDEDDVNEIRQGEWADARRAGKQHRSSSRAFRGRDNSARYSAHAPVIHVLSLPTPSFSALSRCSQPATSRSSWTWVQSRLTARSVTNPNNGDTRALVSTLHRASPGIRSGVRPVGR</sequence>
<dbReference type="EMBL" id="KQ978068">
    <property type="protein sequence ID" value="KYM97581.1"/>
    <property type="molecule type" value="Genomic_DNA"/>
</dbReference>
<proteinExistence type="predicted"/>
<evidence type="ECO:0000313" key="3">
    <source>
        <dbReference type="Proteomes" id="UP000078542"/>
    </source>
</evidence>
<evidence type="ECO:0000256" key="1">
    <source>
        <dbReference type="SAM" id="MobiDB-lite"/>
    </source>
</evidence>
<feature type="compositionally biased region" description="Acidic residues" evidence="1">
    <location>
        <begin position="14"/>
        <end position="24"/>
    </location>
</feature>
<feature type="compositionally biased region" description="Basic and acidic residues" evidence="1">
    <location>
        <begin position="25"/>
        <end position="37"/>
    </location>
</feature>
<organism evidence="2 3">
    <name type="scientific">Cyphomyrmex costatus</name>
    <dbReference type="NCBI Taxonomy" id="456900"/>
    <lineage>
        <taxon>Eukaryota</taxon>
        <taxon>Metazoa</taxon>
        <taxon>Ecdysozoa</taxon>
        <taxon>Arthropoda</taxon>
        <taxon>Hexapoda</taxon>
        <taxon>Insecta</taxon>
        <taxon>Pterygota</taxon>
        <taxon>Neoptera</taxon>
        <taxon>Endopterygota</taxon>
        <taxon>Hymenoptera</taxon>
        <taxon>Apocrita</taxon>
        <taxon>Aculeata</taxon>
        <taxon>Formicoidea</taxon>
        <taxon>Formicidae</taxon>
        <taxon>Myrmicinae</taxon>
        <taxon>Cyphomyrmex</taxon>
    </lineage>
</organism>
<keyword evidence="3" id="KW-1185">Reference proteome</keyword>
<evidence type="ECO:0000313" key="2">
    <source>
        <dbReference type="EMBL" id="KYM97581.1"/>
    </source>
</evidence>
<dbReference type="AlphaFoldDB" id="A0A195CBK4"/>
<accession>A0A195CBK4</accession>